<gene>
    <name evidence="3" type="ORF">DSM3645_14445</name>
</gene>
<evidence type="ECO:0000313" key="4">
    <source>
        <dbReference type="Proteomes" id="UP000004358"/>
    </source>
</evidence>
<dbReference type="EMBL" id="AANZ01000008">
    <property type="protein sequence ID" value="EAQ80553.1"/>
    <property type="molecule type" value="Genomic_DNA"/>
</dbReference>
<keyword evidence="2" id="KW-0472">Membrane</keyword>
<comment type="caution">
    <text evidence="3">The sequence shown here is derived from an EMBL/GenBank/DDBJ whole genome shotgun (WGS) entry which is preliminary data.</text>
</comment>
<dbReference type="STRING" id="314230.DSM3645_14445"/>
<evidence type="ECO:0000256" key="1">
    <source>
        <dbReference type="SAM" id="MobiDB-lite"/>
    </source>
</evidence>
<protein>
    <submittedName>
        <fullName evidence="3">Uncharacterized protein</fullName>
    </submittedName>
</protein>
<organism evidence="3 4">
    <name type="scientific">Blastopirellula marina DSM 3645</name>
    <dbReference type="NCBI Taxonomy" id="314230"/>
    <lineage>
        <taxon>Bacteria</taxon>
        <taxon>Pseudomonadati</taxon>
        <taxon>Planctomycetota</taxon>
        <taxon>Planctomycetia</taxon>
        <taxon>Pirellulales</taxon>
        <taxon>Pirellulaceae</taxon>
        <taxon>Blastopirellula</taxon>
    </lineage>
</organism>
<keyword evidence="2" id="KW-1133">Transmembrane helix</keyword>
<evidence type="ECO:0000313" key="3">
    <source>
        <dbReference type="EMBL" id="EAQ80553.1"/>
    </source>
</evidence>
<accession>A3ZS95</accession>
<feature type="transmembrane region" description="Helical" evidence="2">
    <location>
        <begin position="12"/>
        <end position="42"/>
    </location>
</feature>
<keyword evidence="2" id="KW-0812">Transmembrane</keyword>
<dbReference type="HOGENOM" id="CLU_2803872_0_0_0"/>
<dbReference type="AlphaFoldDB" id="A3ZS95"/>
<feature type="compositionally biased region" description="Gly residues" evidence="1">
    <location>
        <begin position="49"/>
        <end position="58"/>
    </location>
</feature>
<dbReference type="OrthoDB" id="10004227at2"/>
<dbReference type="Proteomes" id="UP000004358">
    <property type="component" value="Unassembled WGS sequence"/>
</dbReference>
<name>A3ZS95_9BACT</name>
<sequence length="67" mass="6969">MESDYQDAIHRFLGWFAVACVIAAIHAGPVTILVWLAVAYVLTSIDGPGTPGSGGKPGSCGSSKRHK</sequence>
<evidence type="ECO:0000256" key="2">
    <source>
        <dbReference type="SAM" id="Phobius"/>
    </source>
</evidence>
<feature type="region of interest" description="Disordered" evidence="1">
    <location>
        <begin position="45"/>
        <end position="67"/>
    </location>
</feature>
<reference evidence="3 4" key="1">
    <citation type="submission" date="2006-02" db="EMBL/GenBank/DDBJ databases">
        <authorList>
            <person name="Amann R."/>
            <person name="Ferriera S."/>
            <person name="Johnson J."/>
            <person name="Kravitz S."/>
            <person name="Halpern A."/>
            <person name="Remington K."/>
            <person name="Beeson K."/>
            <person name="Tran B."/>
            <person name="Rogers Y.-H."/>
            <person name="Friedman R."/>
            <person name="Venter J.C."/>
        </authorList>
    </citation>
    <scope>NUCLEOTIDE SEQUENCE [LARGE SCALE GENOMIC DNA]</scope>
    <source>
        <strain evidence="3 4">DSM 3645</strain>
    </source>
</reference>
<proteinExistence type="predicted"/>
<dbReference type="RefSeq" id="WP_002650787.1">
    <property type="nucleotide sequence ID" value="NZ_CH672376.1"/>
</dbReference>